<dbReference type="InterPro" id="IPR051694">
    <property type="entry name" value="Immunoregulatory_rcpt-like"/>
</dbReference>
<gene>
    <name evidence="8" type="ORF">BS50DRAFT_563610</name>
</gene>
<evidence type="ECO:0000256" key="6">
    <source>
        <dbReference type="SAM" id="Phobius"/>
    </source>
</evidence>
<name>A0A2T2N4Z3_CORCC</name>
<keyword evidence="7" id="KW-0732">Signal</keyword>
<dbReference type="STRING" id="1448308.A0A2T2N4Z3"/>
<keyword evidence="2 6" id="KW-0812">Transmembrane</keyword>
<evidence type="ECO:0000256" key="1">
    <source>
        <dbReference type="ARBA" id="ARBA00004167"/>
    </source>
</evidence>
<dbReference type="GO" id="GO:0071944">
    <property type="term" value="C:cell periphery"/>
    <property type="evidence" value="ECO:0007669"/>
    <property type="project" value="UniProtKB-ARBA"/>
</dbReference>
<dbReference type="Proteomes" id="UP000240883">
    <property type="component" value="Unassembled WGS sequence"/>
</dbReference>
<dbReference type="AlphaFoldDB" id="A0A2T2N4Z3"/>
<feature type="transmembrane region" description="Helical" evidence="6">
    <location>
        <begin position="206"/>
        <end position="226"/>
    </location>
</feature>
<feature type="compositionally biased region" description="Polar residues" evidence="5">
    <location>
        <begin position="169"/>
        <end position="179"/>
    </location>
</feature>
<accession>A0A2T2N4Z3</accession>
<feature type="chain" id="PRO_5015437353" description="Mid2 domain-containing protein" evidence="7">
    <location>
        <begin position="20"/>
        <end position="301"/>
    </location>
</feature>
<evidence type="ECO:0000313" key="8">
    <source>
        <dbReference type="EMBL" id="PSN60501.1"/>
    </source>
</evidence>
<sequence>MARLATFASIAWLLTGTSCLMEFINPPPFGKTGDFSGNPIYAEGSTVNIAWTEGEEKKGASLVLYQLNETDSQWFGDMEYLTQGAVGVTRYSWLVGTRKDLSVSNLFYLSIFQEGKGASDSNSRYFNIEAKGVKEQSTSSSLTLPSSSPSAAYNVSFTTSLSASASTSNEPPSLSPTRESTSVPSSSIQSSASPSSSSSFPMGAKIGIGVGIPVALFLCLGAGFFLSRRRRKRGNIATVVPPYPHIDYRHHNGSYYGSNLNEAPQKSPVEIGQLRDSYVAYHTRQVKQDMGTNAETVRYEM</sequence>
<dbReference type="PANTHER" id="PTHR15549:SF6">
    <property type="entry name" value="MID2 DOMAIN-CONTAINING PROTEIN"/>
    <property type="match status" value="1"/>
</dbReference>
<dbReference type="PROSITE" id="PS51257">
    <property type="entry name" value="PROKAR_LIPOPROTEIN"/>
    <property type="match status" value="1"/>
</dbReference>
<comment type="subcellular location">
    <subcellularLocation>
        <location evidence="1">Membrane</location>
        <topology evidence="1">Single-pass membrane protein</topology>
    </subcellularLocation>
</comment>
<feature type="signal peptide" evidence="7">
    <location>
        <begin position="1"/>
        <end position="19"/>
    </location>
</feature>
<evidence type="ECO:0000256" key="4">
    <source>
        <dbReference type="ARBA" id="ARBA00023136"/>
    </source>
</evidence>
<proteinExistence type="predicted"/>
<reference evidence="8 9" key="1">
    <citation type="journal article" date="2018" name="Front. Microbiol.">
        <title>Genome-Wide Analysis of Corynespora cassiicola Leaf Fall Disease Putative Effectors.</title>
        <authorList>
            <person name="Lopez D."/>
            <person name="Ribeiro S."/>
            <person name="Label P."/>
            <person name="Fumanal B."/>
            <person name="Venisse J.S."/>
            <person name="Kohler A."/>
            <person name="de Oliveira R.R."/>
            <person name="Labutti K."/>
            <person name="Lipzen A."/>
            <person name="Lail K."/>
            <person name="Bauer D."/>
            <person name="Ohm R.A."/>
            <person name="Barry K.W."/>
            <person name="Spatafora J."/>
            <person name="Grigoriev I.V."/>
            <person name="Martin F.M."/>
            <person name="Pujade-Renaud V."/>
        </authorList>
    </citation>
    <scope>NUCLEOTIDE SEQUENCE [LARGE SCALE GENOMIC DNA]</scope>
    <source>
        <strain evidence="8 9">Philippines</strain>
    </source>
</reference>
<protein>
    <recommendedName>
        <fullName evidence="10">Mid2 domain-containing protein</fullName>
    </recommendedName>
</protein>
<evidence type="ECO:0000313" key="9">
    <source>
        <dbReference type="Proteomes" id="UP000240883"/>
    </source>
</evidence>
<dbReference type="OrthoDB" id="5390143at2759"/>
<dbReference type="EMBL" id="KZ678148">
    <property type="protein sequence ID" value="PSN60501.1"/>
    <property type="molecule type" value="Genomic_DNA"/>
</dbReference>
<keyword evidence="9" id="KW-1185">Reference proteome</keyword>
<feature type="compositionally biased region" description="Low complexity" evidence="5">
    <location>
        <begin position="180"/>
        <end position="198"/>
    </location>
</feature>
<evidence type="ECO:0008006" key="10">
    <source>
        <dbReference type="Google" id="ProtNLM"/>
    </source>
</evidence>
<feature type="region of interest" description="Disordered" evidence="5">
    <location>
        <begin position="163"/>
        <end position="198"/>
    </location>
</feature>
<evidence type="ECO:0000256" key="7">
    <source>
        <dbReference type="SAM" id="SignalP"/>
    </source>
</evidence>
<keyword evidence="4 6" id="KW-0472">Membrane</keyword>
<dbReference type="PANTHER" id="PTHR15549">
    <property type="entry name" value="PAIRED IMMUNOGLOBULIN-LIKE TYPE 2 RECEPTOR"/>
    <property type="match status" value="1"/>
</dbReference>
<evidence type="ECO:0000256" key="5">
    <source>
        <dbReference type="SAM" id="MobiDB-lite"/>
    </source>
</evidence>
<keyword evidence="3 6" id="KW-1133">Transmembrane helix</keyword>
<evidence type="ECO:0000256" key="3">
    <source>
        <dbReference type="ARBA" id="ARBA00022989"/>
    </source>
</evidence>
<organism evidence="8 9">
    <name type="scientific">Corynespora cassiicola Philippines</name>
    <dbReference type="NCBI Taxonomy" id="1448308"/>
    <lineage>
        <taxon>Eukaryota</taxon>
        <taxon>Fungi</taxon>
        <taxon>Dikarya</taxon>
        <taxon>Ascomycota</taxon>
        <taxon>Pezizomycotina</taxon>
        <taxon>Dothideomycetes</taxon>
        <taxon>Pleosporomycetidae</taxon>
        <taxon>Pleosporales</taxon>
        <taxon>Corynesporascaceae</taxon>
        <taxon>Corynespora</taxon>
    </lineage>
</organism>
<dbReference type="GO" id="GO:0016020">
    <property type="term" value="C:membrane"/>
    <property type="evidence" value="ECO:0007669"/>
    <property type="project" value="UniProtKB-SubCell"/>
</dbReference>
<evidence type="ECO:0000256" key="2">
    <source>
        <dbReference type="ARBA" id="ARBA00022692"/>
    </source>
</evidence>